<dbReference type="Pfam" id="PF11161">
    <property type="entry name" value="DUF2944"/>
    <property type="match status" value="1"/>
</dbReference>
<dbReference type="RefSeq" id="WP_110526494.1">
    <property type="nucleotide sequence ID" value="NZ_QKOE01000012.1"/>
</dbReference>
<sequence length="176" mass="18942">MTQTAPLAQTAWPDVPDCHGWLSLDRRGGWRLKGELVRHEGLIRFINANYGPDGCGRWRVQNGPQQVFVDLEYTPWVWRLGEGGDLLAHTGQAAGPVEAVWVDDEGSVLLLAGPGIGVLDDRDLAAFLDECVGADGAPADEALFACLMEGKTAAAYWRGCPLEAATRAALVARFGL</sequence>
<comment type="caution">
    <text evidence="1">The sequence shown here is derived from an EMBL/GenBank/DDBJ whole genome shotgun (WGS) entry which is preliminary data.</text>
</comment>
<reference evidence="1 2" key="1">
    <citation type="submission" date="2018-06" db="EMBL/GenBank/DDBJ databases">
        <title>Azoarcus communis strain SWub3 genome.</title>
        <authorList>
            <person name="Zorraquino Salvo V."/>
            <person name="Toubiana D."/>
            <person name="Blumwald E."/>
        </authorList>
    </citation>
    <scope>NUCLEOTIDE SEQUENCE [LARGE SCALE GENOMIC DNA]</scope>
    <source>
        <strain evidence="1 2">SWub3</strain>
    </source>
</reference>
<evidence type="ECO:0000313" key="1">
    <source>
        <dbReference type="EMBL" id="PZA15602.1"/>
    </source>
</evidence>
<dbReference type="AlphaFoldDB" id="A0A323URF2"/>
<accession>A0A323URF2</accession>
<dbReference type="OrthoDB" id="7057642at2"/>
<gene>
    <name evidence="1" type="ORF">DNK49_15445</name>
</gene>
<proteinExistence type="predicted"/>
<keyword evidence="2" id="KW-1185">Reference proteome</keyword>
<organism evidence="1 2">
    <name type="scientific">Parazoarcus communis SWub3 = DSM 12120</name>
    <dbReference type="NCBI Taxonomy" id="1121029"/>
    <lineage>
        <taxon>Bacteria</taxon>
        <taxon>Pseudomonadati</taxon>
        <taxon>Pseudomonadota</taxon>
        <taxon>Betaproteobacteria</taxon>
        <taxon>Rhodocyclales</taxon>
        <taxon>Zoogloeaceae</taxon>
        <taxon>Parazoarcus</taxon>
    </lineage>
</organism>
<evidence type="ECO:0000313" key="2">
    <source>
        <dbReference type="Proteomes" id="UP000248259"/>
    </source>
</evidence>
<protein>
    <submittedName>
        <fullName evidence="1">DUF2946 domain-containing protein</fullName>
    </submittedName>
</protein>
<name>A0A323URF2_9RHOO</name>
<dbReference type="InterPro" id="IPR021332">
    <property type="entry name" value="DUF2944"/>
</dbReference>
<dbReference type="EMBL" id="QKOE01000012">
    <property type="protein sequence ID" value="PZA15602.1"/>
    <property type="molecule type" value="Genomic_DNA"/>
</dbReference>
<dbReference type="Proteomes" id="UP000248259">
    <property type="component" value="Unassembled WGS sequence"/>
</dbReference>